<comment type="subcellular location">
    <subcellularLocation>
        <location evidence="1 8">Cell membrane</location>
        <topology evidence="1 8">Multi-pass membrane protein</topology>
    </subcellularLocation>
</comment>
<sequence>MEVSVKEKKLFRLRKLPKPVGIGIFYGICLMVAVMVLMHYNPLAPDQHTESLKKYCACALLALACIIFGLYYDRMFIIPKELFQSRELIWKLSKNDFKKRYAGSYLGFLWALVQPVVTVVMYWIVFDKVFQTRSQLVASGVEVPYVLYLTAGLVPWFYFSEAITNGTSALLEYSYLVKKVVFNISILPIIKLIAATFIHAFFVAILLLVAMFYGYYPTIYMIQIVYYSFCLFVLVLAMSYCTCAVVVFFRDLAQIINIGLQVGMWATPILWNIDMLSNPKIITLFKLNPLVYIVNGYRNAIYGDEWFFEHFYSSTYFWIFTVTLFCVGSLIFKRLKVHFADVL</sequence>
<dbReference type="PANTHER" id="PTHR30413">
    <property type="entry name" value="INNER MEMBRANE TRANSPORT PERMEASE"/>
    <property type="match status" value="1"/>
</dbReference>
<feature type="transmembrane region" description="Helical" evidence="8">
    <location>
        <begin position="101"/>
        <end position="125"/>
    </location>
</feature>
<keyword evidence="11" id="KW-1185">Reference proteome</keyword>
<dbReference type="InterPro" id="IPR013525">
    <property type="entry name" value="ABC2_TM"/>
</dbReference>
<dbReference type="PROSITE" id="PS51012">
    <property type="entry name" value="ABC_TM2"/>
    <property type="match status" value="1"/>
</dbReference>
<accession>A0A9X5GQJ0</accession>
<keyword evidence="6 8" id="KW-1133">Transmembrane helix</keyword>
<comment type="similarity">
    <text evidence="2 8">Belongs to the ABC-2 integral membrane protein family.</text>
</comment>
<evidence type="ECO:0000256" key="5">
    <source>
        <dbReference type="ARBA" id="ARBA00022692"/>
    </source>
</evidence>
<comment type="caution">
    <text evidence="10">The sequence shown here is derived from an EMBL/GenBank/DDBJ whole genome shotgun (WGS) entry which is preliminary data.</text>
</comment>
<dbReference type="GO" id="GO:0015920">
    <property type="term" value="P:lipopolysaccharide transport"/>
    <property type="evidence" value="ECO:0007669"/>
    <property type="project" value="TreeGrafter"/>
</dbReference>
<keyword evidence="5 8" id="KW-0812">Transmembrane</keyword>
<feature type="transmembrane region" description="Helical" evidence="8">
    <location>
        <begin position="20"/>
        <end position="40"/>
    </location>
</feature>
<evidence type="ECO:0000256" key="2">
    <source>
        <dbReference type="ARBA" id="ARBA00007783"/>
    </source>
</evidence>
<dbReference type="PANTHER" id="PTHR30413:SF10">
    <property type="entry name" value="CAPSULE POLYSACCHARIDE EXPORT INNER-MEMBRANE PROTEIN CTRC"/>
    <property type="match status" value="1"/>
</dbReference>
<evidence type="ECO:0000256" key="6">
    <source>
        <dbReference type="ARBA" id="ARBA00022989"/>
    </source>
</evidence>
<protein>
    <recommendedName>
        <fullName evidence="8">Transport permease protein</fullName>
    </recommendedName>
</protein>
<evidence type="ECO:0000256" key="7">
    <source>
        <dbReference type="ARBA" id="ARBA00023136"/>
    </source>
</evidence>
<dbReference type="Pfam" id="PF01061">
    <property type="entry name" value="ABC2_membrane"/>
    <property type="match status" value="1"/>
</dbReference>
<evidence type="ECO:0000256" key="3">
    <source>
        <dbReference type="ARBA" id="ARBA00022448"/>
    </source>
</evidence>
<dbReference type="GO" id="GO:0140359">
    <property type="term" value="F:ABC-type transporter activity"/>
    <property type="evidence" value="ECO:0007669"/>
    <property type="project" value="InterPro"/>
</dbReference>
<keyword evidence="4 8" id="KW-1003">Cell membrane</keyword>
<evidence type="ECO:0000256" key="1">
    <source>
        <dbReference type="ARBA" id="ARBA00004651"/>
    </source>
</evidence>
<feature type="transmembrane region" description="Helical" evidence="8">
    <location>
        <begin position="225"/>
        <end position="248"/>
    </location>
</feature>
<dbReference type="OrthoDB" id="9794365at2"/>
<dbReference type="InterPro" id="IPR047817">
    <property type="entry name" value="ABC2_TM_bact-type"/>
</dbReference>
<dbReference type="Proteomes" id="UP001154420">
    <property type="component" value="Unassembled WGS sequence"/>
</dbReference>
<proteinExistence type="inferred from homology"/>
<evidence type="ECO:0000256" key="8">
    <source>
        <dbReference type="RuleBase" id="RU361157"/>
    </source>
</evidence>
<reference evidence="10" key="1">
    <citation type="submission" date="2018-09" db="EMBL/GenBank/DDBJ databases">
        <title>Murine metabolic-syndrome-specific gut microbial biobank.</title>
        <authorList>
            <person name="Liu C."/>
        </authorList>
    </citation>
    <scope>NUCLEOTIDE SEQUENCE</scope>
    <source>
        <strain evidence="10">D42-62</strain>
    </source>
</reference>
<gene>
    <name evidence="10" type="ORF">D5281_06610</name>
</gene>
<evidence type="ECO:0000313" key="10">
    <source>
        <dbReference type="EMBL" id="NBJ92273.1"/>
    </source>
</evidence>
<evidence type="ECO:0000313" key="11">
    <source>
        <dbReference type="Proteomes" id="UP001154420"/>
    </source>
</evidence>
<feature type="transmembrane region" description="Helical" evidence="8">
    <location>
        <begin position="52"/>
        <end position="72"/>
    </location>
</feature>
<keyword evidence="3 8" id="KW-0813">Transport</keyword>
<evidence type="ECO:0000256" key="4">
    <source>
        <dbReference type="ARBA" id="ARBA00022475"/>
    </source>
</evidence>
<name>A0A9X5GQJ0_9FIRM</name>
<feature type="domain" description="ABC transmembrane type-2" evidence="9">
    <location>
        <begin position="106"/>
        <end position="335"/>
    </location>
</feature>
<evidence type="ECO:0000259" key="9">
    <source>
        <dbReference type="PROSITE" id="PS51012"/>
    </source>
</evidence>
<feature type="transmembrane region" description="Helical" evidence="8">
    <location>
        <begin position="255"/>
        <end position="273"/>
    </location>
</feature>
<feature type="transmembrane region" description="Helical" evidence="8">
    <location>
        <begin position="315"/>
        <end position="332"/>
    </location>
</feature>
<keyword evidence="7 8" id="KW-0472">Membrane</keyword>
<dbReference type="AlphaFoldDB" id="A0A9X5GQJ0"/>
<feature type="transmembrane region" description="Helical" evidence="8">
    <location>
        <begin position="145"/>
        <end position="171"/>
    </location>
</feature>
<feature type="transmembrane region" description="Helical" evidence="8">
    <location>
        <begin position="192"/>
        <end position="213"/>
    </location>
</feature>
<dbReference type="GO" id="GO:0005886">
    <property type="term" value="C:plasma membrane"/>
    <property type="evidence" value="ECO:0007669"/>
    <property type="project" value="UniProtKB-SubCell"/>
</dbReference>
<dbReference type="EMBL" id="QZDT01000007">
    <property type="protein sequence ID" value="NBJ92273.1"/>
    <property type="molecule type" value="Genomic_DNA"/>
</dbReference>
<organism evidence="10 11">
    <name type="scientific">Parablautia muri</name>
    <dbReference type="NCBI Taxonomy" id="2320879"/>
    <lineage>
        <taxon>Bacteria</taxon>
        <taxon>Bacillati</taxon>
        <taxon>Bacillota</taxon>
        <taxon>Clostridia</taxon>
        <taxon>Lachnospirales</taxon>
        <taxon>Lachnospiraceae</taxon>
        <taxon>Parablautia</taxon>
    </lineage>
</organism>